<sequence length="145" mass="15828">MLSDSSVVDASAEGSHPPQRPSAKVRWTRTVALSAVVALICLGLAWELWLAPTGRGTLAIKVIPLFFPLVGLWRYRLYTYRWLSLLVWVYCGEGLVRATSETGLSQILAMIEVALCVVLFAACAAQVRWRLAQGQVTESPPSSAP</sequence>
<keyword evidence="2" id="KW-0472">Membrane</keyword>
<protein>
    <submittedName>
        <fullName evidence="3">DUF2069 domain-containing protein</fullName>
    </submittedName>
</protein>
<evidence type="ECO:0000313" key="4">
    <source>
        <dbReference type="Proteomes" id="UP000672097"/>
    </source>
</evidence>
<feature type="region of interest" description="Disordered" evidence="1">
    <location>
        <begin position="1"/>
        <end position="22"/>
    </location>
</feature>
<proteinExistence type="predicted"/>
<dbReference type="Pfam" id="PF09842">
    <property type="entry name" value="DUF2069"/>
    <property type="match status" value="1"/>
</dbReference>
<dbReference type="InterPro" id="IPR018643">
    <property type="entry name" value="DUF2069_membrane"/>
</dbReference>
<keyword evidence="2" id="KW-1133">Transmembrane helix</keyword>
<evidence type="ECO:0000313" key="3">
    <source>
        <dbReference type="EMBL" id="MBQ0936755.1"/>
    </source>
</evidence>
<accession>A0ABS5E029</accession>
<evidence type="ECO:0000256" key="2">
    <source>
        <dbReference type="SAM" id="Phobius"/>
    </source>
</evidence>
<keyword evidence="2" id="KW-0812">Transmembrane</keyword>
<gene>
    <name evidence="3" type="ORF">KAK11_15585</name>
</gene>
<name>A0ABS5E029_9BURK</name>
<organism evidence="3 4">
    <name type="scientific">Ideonella paludis</name>
    <dbReference type="NCBI Taxonomy" id="1233411"/>
    <lineage>
        <taxon>Bacteria</taxon>
        <taxon>Pseudomonadati</taxon>
        <taxon>Pseudomonadota</taxon>
        <taxon>Betaproteobacteria</taxon>
        <taxon>Burkholderiales</taxon>
        <taxon>Sphaerotilaceae</taxon>
        <taxon>Ideonella</taxon>
    </lineage>
</organism>
<feature type="transmembrane region" description="Helical" evidence="2">
    <location>
        <begin position="27"/>
        <end position="46"/>
    </location>
</feature>
<feature type="transmembrane region" description="Helical" evidence="2">
    <location>
        <begin position="106"/>
        <end position="125"/>
    </location>
</feature>
<evidence type="ECO:0000256" key="1">
    <source>
        <dbReference type="SAM" id="MobiDB-lite"/>
    </source>
</evidence>
<comment type="caution">
    <text evidence="3">The sequence shown here is derived from an EMBL/GenBank/DDBJ whole genome shotgun (WGS) entry which is preliminary data.</text>
</comment>
<feature type="transmembrane region" description="Helical" evidence="2">
    <location>
        <begin position="58"/>
        <end position="75"/>
    </location>
</feature>
<dbReference type="Proteomes" id="UP000672097">
    <property type="component" value="Unassembled WGS sequence"/>
</dbReference>
<keyword evidence="4" id="KW-1185">Reference proteome</keyword>
<reference evidence="3 4" key="1">
    <citation type="submission" date="2021-04" db="EMBL/GenBank/DDBJ databases">
        <title>The genome sequence of type strain Ideonella paludis KCTC 32238.</title>
        <authorList>
            <person name="Liu Y."/>
        </authorList>
    </citation>
    <scope>NUCLEOTIDE SEQUENCE [LARGE SCALE GENOMIC DNA]</scope>
    <source>
        <strain evidence="3 4">KCTC 32238</strain>
    </source>
</reference>
<dbReference type="EMBL" id="JAGQDG010000006">
    <property type="protein sequence ID" value="MBQ0936755.1"/>
    <property type="molecule type" value="Genomic_DNA"/>
</dbReference>